<accession>A0ABQ2WAS3</accession>
<evidence type="ECO:0000259" key="6">
    <source>
        <dbReference type="Pfam" id="PF00520"/>
    </source>
</evidence>
<dbReference type="SUPFAM" id="SSF81324">
    <property type="entry name" value="Voltage-gated potassium channels"/>
    <property type="match status" value="1"/>
</dbReference>
<keyword evidence="8" id="KW-1185">Reference proteome</keyword>
<dbReference type="EMBL" id="BMXO01000001">
    <property type="protein sequence ID" value="GGW46728.1"/>
    <property type="molecule type" value="Genomic_DNA"/>
</dbReference>
<feature type="transmembrane region" description="Helical" evidence="5">
    <location>
        <begin position="28"/>
        <end position="50"/>
    </location>
</feature>
<comment type="subcellular location">
    <subcellularLocation>
        <location evidence="1">Membrane</location>
        <topology evidence="1">Multi-pass membrane protein</topology>
    </subcellularLocation>
</comment>
<dbReference type="InterPro" id="IPR027359">
    <property type="entry name" value="Volt_channel_dom_sf"/>
</dbReference>
<evidence type="ECO:0000256" key="5">
    <source>
        <dbReference type="SAM" id="Phobius"/>
    </source>
</evidence>
<feature type="domain" description="Ion transport" evidence="6">
    <location>
        <begin position="2"/>
        <end position="50"/>
    </location>
</feature>
<keyword evidence="2 5" id="KW-0812">Transmembrane</keyword>
<comment type="caution">
    <text evidence="7">The sequence shown here is derived from an EMBL/GenBank/DDBJ whole genome shotgun (WGS) entry which is preliminary data.</text>
</comment>
<dbReference type="Pfam" id="PF00520">
    <property type="entry name" value="Ion_trans"/>
    <property type="match status" value="1"/>
</dbReference>
<keyword evidence="4 5" id="KW-0472">Membrane</keyword>
<sequence length="67" mass="7711">MFMVEYLLRFYAVGEDPRYRGVTGRVRYVFSFWALVDLLAIVPYFLGFMAHNICILGQRCGLSDVGP</sequence>
<dbReference type="Gene3D" id="1.20.120.350">
    <property type="entry name" value="Voltage-gated potassium channels. Chain C"/>
    <property type="match status" value="1"/>
</dbReference>
<evidence type="ECO:0000256" key="2">
    <source>
        <dbReference type="ARBA" id="ARBA00022692"/>
    </source>
</evidence>
<evidence type="ECO:0000313" key="8">
    <source>
        <dbReference type="Proteomes" id="UP000647585"/>
    </source>
</evidence>
<evidence type="ECO:0000313" key="7">
    <source>
        <dbReference type="EMBL" id="GGW46728.1"/>
    </source>
</evidence>
<dbReference type="InterPro" id="IPR005821">
    <property type="entry name" value="Ion_trans_dom"/>
</dbReference>
<dbReference type="Proteomes" id="UP000647585">
    <property type="component" value="Unassembled WGS sequence"/>
</dbReference>
<reference evidence="8" key="1">
    <citation type="journal article" date="2019" name="Int. J. Syst. Evol. Microbiol.">
        <title>The Global Catalogue of Microorganisms (GCM) 10K type strain sequencing project: providing services to taxonomists for standard genome sequencing and annotation.</title>
        <authorList>
            <consortium name="The Broad Institute Genomics Platform"/>
            <consortium name="The Broad Institute Genome Sequencing Center for Infectious Disease"/>
            <person name="Wu L."/>
            <person name="Ma J."/>
        </authorList>
    </citation>
    <scope>NUCLEOTIDE SEQUENCE [LARGE SCALE GENOMIC DNA]</scope>
    <source>
        <strain evidence="8">KCTC 22157</strain>
    </source>
</reference>
<evidence type="ECO:0000256" key="4">
    <source>
        <dbReference type="ARBA" id="ARBA00023136"/>
    </source>
</evidence>
<keyword evidence="3 5" id="KW-1133">Transmembrane helix</keyword>
<gene>
    <name evidence="7" type="ORF">GCM10007158_04580</name>
</gene>
<protein>
    <recommendedName>
        <fullName evidence="6">Ion transport domain-containing protein</fullName>
    </recommendedName>
</protein>
<organism evidence="7 8">
    <name type="scientific">Halomonas johnsoniae</name>
    <dbReference type="NCBI Taxonomy" id="502832"/>
    <lineage>
        <taxon>Bacteria</taxon>
        <taxon>Pseudomonadati</taxon>
        <taxon>Pseudomonadota</taxon>
        <taxon>Gammaproteobacteria</taxon>
        <taxon>Oceanospirillales</taxon>
        <taxon>Halomonadaceae</taxon>
        <taxon>Halomonas</taxon>
    </lineage>
</organism>
<proteinExistence type="predicted"/>
<evidence type="ECO:0000256" key="1">
    <source>
        <dbReference type="ARBA" id="ARBA00004141"/>
    </source>
</evidence>
<evidence type="ECO:0000256" key="3">
    <source>
        <dbReference type="ARBA" id="ARBA00022989"/>
    </source>
</evidence>
<name>A0ABQ2WAS3_9GAMM</name>